<feature type="active site" description="Nucleophile" evidence="3">
    <location>
        <position position="100"/>
    </location>
</feature>
<evidence type="ECO:0000256" key="2">
    <source>
        <dbReference type="ARBA" id="ARBA00038358"/>
    </source>
</evidence>
<feature type="binding site" evidence="4">
    <location>
        <position position="157"/>
    </location>
    <ligand>
        <name>substrate</name>
    </ligand>
</feature>
<comment type="similarity">
    <text evidence="2">Belongs to the glycosyl hydrolase 88 family.</text>
</comment>
<name>A0A5C1Q8B9_9SPIO</name>
<dbReference type="PANTHER" id="PTHR36845">
    <property type="entry name" value="HYDROLASE, PUTATIVE (AFU_ORTHOLOGUE AFUA_7G05090)-RELATED"/>
    <property type="match status" value="1"/>
</dbReference>
<sequence>MKLKQEDIHWIDDVYSRIEKKVEWSSNSIDCTFPFVSVNGKYQDFNGDRFLPAWWTNSFWTGLLWQMYRKTDNKNYRELAEIQEEKLDPAFQEYDTLHHDVGFLWTLSSVASYKITGNEQSRRRAMLAASTLFSRFNLKGNFIRAWNGNKNGWVIIDSLMNLSLLYWASEQAKDPRFKEIAMAHADTAINYLQRPDGSVNHIISFNDKTGEFIEAVDGQGFSPDSSWSRGQGWAVYGFALSYRHTGETRYLHAAKNAANYVIANICDDWIPRVDFRSPILEGNDKDSSAGAIIAAGLLEIASHLPEYEKDIYNNAAVKILKALDKNVSSWGTEEEGILLHGTQAYHHKPTLYPNDTPIIYGDYFFIEAILRLKGEEELFW</sequence>
<dbReference type="RefSeq" id="WP_149567543.1">
    <property type="nucleotide sequence ID" value="NZ_CP035807.1"/>
</dbReference>
<protein>
    <submittedName>
        <fullName evidence="5">Glycosyl hydrolase family 88</fullName>
    </submittedName>
</protein>
<proteinExistence type="inferred from homology"/>
<feature type="binding site" evidence="4">
    <location>
        <position position="229"/>
    </location>
    <ligand>
        <name>substrate</name>
    </ligand>
</feature>
<dbReference type="AlphaFoldDB" id="A0A5C1Q8B9"/>
<evidence type="ECO:0000256" key="4">
    <source>
        <dbReference type="PIRSR" id="PIRSR610905-2"/>
    </source>
</evidence>
<dbReference type="Gene3D" id="1.50.10.10">
    <property type="match status" value="1"/>
</dbReference>
<evidence type="ECO:0000313" key="6">
    <source>
        <dbReference type="Proteomes" id="UP000323824"/>
    </source>
</evidence>
<dbReference type="InterPro" id="IPR010905">
    <property type="entry name" value="Glyco_hydro_88"/>
</dbReference>
<keyword evidence="1 5" id="KW-0378">Hydrolase</keyword>
<accession>A0A5C1Q8B9</accession>
<feature type="binding site" evidence="4">
    <location>
        <position position="233"/>
    </location>
    <ligand>
        <name>substrate</name>
    </ligand>
</feature>
<dbReference type="PANTHER" id="PTHR36845:SF1">
    <property type="entry name" value="HYDROLASE, PUTATIVE (AFU_ORTHOLOGUE AFUA_7G05090)-RELATED"/>
    <property type="match status" value="1"/>
</dbReference>
<evidence type="ECO:0000313" key="5">
    <source>
        <dbReference type="EMBL" id="QEN04295.1"/>
    </source>
</evidence>
<dbReference type="InterPro" id="IPR012341">
    <property type="entry name" value="6hp_glycosidase-like_sf"/>
</dbReference>
<feature type="binding site" evidence="4">
    <location>
        <position position="100"/>
    </location>
    <ligand>
        <name>substrate</name>
    </ligand>
</feature>
<dbReference type="InterPro" id="IPR052369">
    <property type="entry name" value="UG_Glycosaminoglycan_Hydrolase"/>
</dbReference>
<gene>
    <name evidence="5" type="ORF">EW093_06125</name>
</gene>
<reference evidence="5 6" key="1">
    <citation type="submission" date="2019-02" db="EMBL/GenBank/DDBJ databases">
        <authorList>
            <person name="Fomenkov A."/>
            <person name="Dubinina G."/>
            <person name="Grabovich M."/>
            <person name="Vincze T."/>
            <person name="Roberts R.J."/>
        </authorList>
    </citation>
    <scope>NUCLEOTIDE SEQUENCE [LARGE SCALE GENOMIC DNA]</scope>
    <source>
        <strain evidence="5 6">P</strain>
    </source>
</reference>
<dbReference type="EMBL" id="CP035807">
    <property type="protein sequence ID" value="QEN04295.1"/>
    <property type="molecule type" value="Genomic_DNA"/>
</dbReference>
<evidence type="ECO:0000256" key="3">
    <source>
        <dbReference type="PIRSR" id="PIRSR610905-1"/>
    </source>
</evidence>
<keyword evidence="6" id="KW-1185">Reference proteome</keyword>
<dbReference type="OrthoDB" id="428577at2"/>
<feature type="active site" description="Proton donor" evidence="3">
    <location>
        <position position="157"/>
    </location>
</feature>
<dbReference type="Proteomes" id="UP000323824">
    <property type="component" value="Chromosome"/>
</dbReference>
<organism evidence="5 6">
    <name type="scientific">Thiospirochaeta perfilievii</name>
    <dbReference type="NCBI Taxonomy" id="252967"/>
    <lineage>
        <taxon>Bacteria</taxon>
        <taxon>Pseudomonadati</taxon>
        <taxon>Spirochaetota</taxon>
        <taxon>Spirochaetia</taxon>
        <taxon>Spirochaetales</taxon>
        <taxon>Spirochaetaceae</taxon>
        <taxon>Thiospirochaeta</taxon>
    </lineage>
</organism>
<evidence type="ECO:0000256" key="1">
    <source>
        <dbReference type="ARBA" id="ARBA00022801"/>
    </source>
</evidence>
<dbReference type="GO" id="GO:0000272">
    <property type="term" value="P:polysaccharide catabolic process"/>
    <property type="evidence" value="ECO:0007669"/>
    <property type="project" value="TreeGrafter"/>
</dbReference>
<dbReference type="Pfam" id="PF07470">
    <property type="entry name" value="Glyco_hydro_88"/>
    <property type="match status" value="1"/>
</dbReference>
<dbReference type="SUPFAM" id="SSF48208">
    <property type="entry name" value="Six-hairpin glycosidases"/>
    <property type="match status" value="1"/>
</dbReference>
<dbReference type="GO" id="GO:0052757">
    <property type="term" value="F:chondroitin hydrolase activity"/>
    <property type="evidence" value="ECO:0007669"/>
    <property type="project" value="TreeGrafter"/>
</dbReference>
<dbReference type="KEGG" id="sper:EW093_06125"/>
<reference evidence="5 6" key="2">
    <citation type="submission" date="2019-09" db="EMBL/GenBank/DDBJ databases">
        <title>Complete Genome Sequence and Methylome Analysis of free living Spirochaetas.</title>
        <authorList>
            <person name="Leshcheva N."/>
            <person name="Mikheeva N."/>
        </authorList>
    </citation>
    <scope>NUCLEOTIDE SEQUENCE [LARGE SCALE GENOMIC DNA]</scope>
    <source>
        <strain evidence="5 6">P</strain>
    </source>
</reference>
<dbReference type="InterPro" id="IPR008928">
    <property type="entry name" value="6-hairpin_glycosidase_sf"/>
</dbReference>